<accession>A0A0A8K575</accession>
<name>A0A0A8K575_9HYPH</name>
<dbReference type="Gene3D" id="1.25.40.10">
    <property type="entry name" value="Tetratricopeptide repeat domain"/>
    <property type="match status" value="1"/>
</dbReference>
<dbReference type="STRING" id="1384459.GL4_2669"/>
<evidence type="ECO:0000313" key="2">
    <source>
        <dbReference type="Proteomes" id="UP000031643"/>
    </source>
</evidence>
<organism evidence="1 2">
    <name type="scientific">Methyloceanibacter caenitepidi</name>
    <dbReference type="NCBI Taxonomy" id="1384459"/>
    <lineage>
        <taxon>Bacteria</taxon>
        <taxon>Pseudomonadati</taxon>
        <taxon>Pseudomonadota</taxon>
        <taxon>Alphaproteobacteria</taxon>
        <taxon>Hyphomicrobiales</taxon>
        <taxon>Hyphomicrobiaceae</taxon>
        <taxon>Methyloceanibacter</taxon>
    </lineage>
</organism>
<dbReference type="SUPFAM" id="SSF48452">
    <property type="entry name" value="TPR-like"/>
    <property type="match status" value="1"/>
</dbReference>
<keyword evidence="2" id="KW-1185">Reference proteome</keyword>
<gene>
    <name evidence="1" type="ORF">GL4_2669</name>
</gene>
<proteinExistence type="predicted"/>
<reference evidence="1 2" key="1">
    <citation type="submission" date="2014-09" db="EMBL/GenBank/DDBJ databases">
        <title>Genome sequencing of Methyloceanibacter caenitepidi Gela4.</title>
        <authorList>
            <person name="Takeuchi M."/>
            <person name="Susumu S."/>
            <person name="Kamagata Y."/>
            <person name="Oshima K."/>
            <person name="Hattori M."/>
            <person name="Iwasaki W."/>
        </authorList>
    </citation>
    <scope>NUCLEOTIDE SEQUENCE [LARGE SCALE GENOMIC DNA]</scope>
    <source>
        <strain evidence="1 2">Gela4</strain>
    </source>
</reference>
<dbReference type="RefSeq" id="WP_052464506.1">
    <property type="nucleotide sequence ID" value="NZ_AP014648.1"/>
</dbReference>
<dbReference type="EMBL" id="AP014648">
    <property type="protein sequence ID" value="BAQ18103.1"/>
    <property type="molecule type" value="Genomic_DNA"/>
</dbReference>
<dbReference type="InterPro" id="IPR011990">
    <property type="entry name" value="TPR-like_helical_dom_sf"/>
</dbReference>
<dbReference type="AlphaFoldDB" id="A0A0A8K575"/>
<dbReference type="Proteomes" id="UP000031643">
    <property type="component" value="Chromosome"/>
</dbReference>
<dbReference type="HOGENOM" id="CLU_1353732_0_0_5"/>
<evidence type="ECO:0000313" key="1">
    <source>
        <dbReference type="EMBL" id="BAQ18103.1"/>
    </source>
</evidence>
<protein>
    <submittedName>
        <fullName evidence="1">Uncharacterized protein</fullName>
    </submittedName>
</protein>
<dbReference type="KEGG" id="mcg:GL4_2669"/>
<dbReference type="OrthoDB" id="7740434at2"/>
<sequence length="206" mass="22796">MTMFEKPTSAPEIWSLQELVNAGWSQDDLSWEATSEEAVAAACAGDFEQAKDKAGSALRLARETFEPIDPRLGTSLANFGICLALTGDKNDLAALAAKALETWRGAHPWIARMQAPRVARSSMFHLRMEALHRDTYRALWQKRWNAIAKDAATRLEALRDNPDTLIAPDAAVFTAWRRERPAMLNDTRKLLAAGQLLLAPAAEPRS</sequence>